<name>A0ACC2XJ80_9TREE</name>
<dbReference type="EMBL" id="JASBWU010000002">
    <property type="protein sequence ID" value="KAJ9124075.1"/>
    <property type="molecule type" value="Genomic_DNA"/>
</dbReference>
<comment type="caution">
    <text evidence="1">The sequence shown here is derived from an EMBL/GenBank/DDBJ whole genome shotgun (WGS) entry which is preliminary data.</text>
</comment>
<organism evidence="1 2">
    <name type="scientific">Naganishia vaughanmartiniae</name>
    <dbReference type="NCBI Taxonomy" id="1424756"/>
    <lineage>
        <taxon>Eukaryota</taxon>
        <taxon>Fungi</taxon>
        <taxon>Dikarya</taxon>
        <taxon>Basidiomycota</taxon>
        <taxon>Agaricomycotina</taxon>
        <taxon>Tremellomycetes</taxon>
        <taxon>Filobasidiales</taxon>
        <taxon>Filobasidiaceae</taxon>
        <taxon>Naganishia</taxon>
    </lineage>
</organism>
<proteinExistence type="predicted"/>
<gene>
    <name evidence="1" type="ORF">QFC22_000870</name>
</gene>
<evidence type="ECO:0000313" key="1">
    <source>
        <dbReference type="EMBL" id="KAJ9124075.1"/>
    </source>
</evidence>
<evidence type="ECO:0000313" key="2">
    <source>
        <dbReference type="Proteomes" id="UP001243375"/>
    </source>
</evidence>
<dbReference type="Proteomes" id="UP001243375">
    <property type="component" value="Unassembled WGS sequence"/>
</dbReference>
<keyword evidence="2" id="KW-1185">Reference proteome</keyword>
<accession>A0ACC2XJ80</accession>
<sequence length="133" mass="14899">MAFQASPAADLQVTDVYSQLHQIVDQVRQENRTTVETLRKTMSEQKQSYMVDLERMGWEQQQVVAGLQKQLAETRAELQREKGEVFGLQVRLSACDMLREREASESKTAMQDLAATNSAFLTGGNENTSSGLV</sequence>
<reference evidence="1" key="1">
    <citation type="submission" date="2023-04" db="EMBL/GenBank/DDBJ databases">
        <title>Draft Genome sequencing of Naganishia species isolated from polar environments using Oxford Nanopore Technology.</title>
        <authorList>
            <person name="Leo P."/>
            <person name="Venkateswaran K."/>
        </authorList>
    </citation>
    <scope>NUCLEOTIDE SEQUENCE</scope>
    <source>
        <strain evidence="1">MNA-CCFEE 5425</strain>
    </source>
</reference>
<protein>
    <submittedName>
        <fullName evidence="1">Uncharacterized protein</fullName>
    </submittedName>
</protein>